<protein>
    <submittedName>
        <fullName evidence="2">Helix-turn-helix domain-containing protein</fullName>
    </submittedName>
</protein>
<feature type="domain" description="HTH araC/xylS-type" evidence="1">
    <location>
        <begin position="165"/>
        <end position="265"/>
    </location>
</feature>
<gene>
    <name evidence="2" type="ORF">GRI65_09595</name>
</gene>
<dbReference type="GO" id="GO:0003700">
    <property type="term" value="F:DNA-binding transcription factor activity"/>
    <property type="evidence" value="ECO:0007669"/>
    <property type="project" value="InterPro"/>
</dbReference>
<sequence>MVTKQPVTARFHKPSEDLAGFFTSFYTAEFAPVPGALLTDRLHPEWGGLRIFDGETPQSQIGVHPVLADADLVLTGPSSGPLHFTIGRTHMWGIGFLPLGWATFVGQPAATYANTVHNGRTTNDFAHFVPLADQLLEASKASAADHFAIMEEFFLKEAPRFGNLDPRIQTIHTALIEPELPDVSELAELCGVHPRTLERLSLRYFGFSPKLLLRRQRFMRSLTRYMLDPSLRWIGAIDSHYVDQSHFVRDCHDFLGMAPSEYAGLDHPILAAFMQERKRVLGSPVQTLDAPPTL</sequence>
<proteinExistence type="predicted"/>
<dbReference type="GO" id="GO:0043565">
    <property type="term" value="F:sequence-specific DNA binding"/>
    <property type="evidence" value="ECO:0007669"/>
    <property type="project" value="InterPro"/>
</dbReference>
<dbReference type="EMBL" id="WTYL01000002">
    <property type="protein sequence ID" value="MXP44707.1"/>
    <property type="molecule type" value="Genomic_DNA"/>
</dbReference>
<dbReference type="Gene3D" id="1.10.10.60">
    <property type="entry name" value="Homeodomain-like"/>
    <property type="match status" value="1"/>
</dbReference>
<comment type="caution">
    <text evidence="2">The sequence shown here is derived from an EMBL/GenBank/DDBJ whole genome shotgun (WGS) entry which is preliminary data.</text>
</comment>
<dbReference type="InterPro" id="IPR018060">
    <property type="entry name" value="HTH_AraC"/>
</dbReference>
<evidence type="ECO:0000313" key="2">
    <source>
        <dbReference type="EMBL" id="MXP44707.1"/>
    </source>
</evidence>
<evidence type="ECO:0000313" key="3">
    <source>
        <dbReference type="Proteomes" id="UP000431922"/>
    </source>
</evidence>
<dbReference type="RefSeq" id="WP_160756269.1">
    <property type="nucleotide sequence ID" value="NZ_WTYL01000002.1"/>
</dbReference>
<dbReference type="PROSITE" id="PS01124">
    <property type="entry name" value="HTH_ARAC_FAMILY_2"/>
    <property type="match status" value="1"/>
</dbReference>
<name>A0A845B5J3_9SPHN</name>
<reference evidence="2 3" key="1">
    <citation type="submission" date="2019-12" db="EMBL/GenBank/DDBJ databases">
        <title>Genomic-based taxomic classification of the family Erythrobacteraceae.</title>
        <authorList>
            <person name="Xu L."/>
        </authorList>
    </citation>
    <scope>NUCLEOTIDE SEQUENCE [LARGE SCALE GENOMIC DNA]</scope>
    <source>
        <strain evidence="2 3">KCTC 42453</strain>
    </source>
</reference>
<keyword evidence="3" id="KW-1185">Reference proteome</keyword>
<accession>A0A845B5J3</accession>
<organism evidence="2 3">
    <name type="scientific">Allopontixanthobacter sediminis</name>
    <dbReference type="NCBI Taxonomy" id="1689985"/>
    <lineage>
        <taxon>Bacteria</taxon>
        <taxon>Pseudomonadati</taxon>
        <taxon>Pseudomonadota</taxon>
        <taxon>Alphaproteobacteria</taxon>
        <taxon>Sphingomonadales</taxon>
        <taxon>Erythrobacteraceae</taxon>
        <taxon>Allopontixanthobacter</taxon>
    </lineage>
</organism>
<dbReference type="Pfam" id="PF12833">
    <property type="entry name" value="HTH_18"/>
    <property type="match status" value="1"/>
</dbReference>
<evidence type="ECO:0000259" key="1">
    <source>
        <dbReference type="PROSITE" id="PS01124"/>
    </source>
</evidence>
<dbReference type="AlphaFoldDB" id="A0A845B5J3"/>
<dbReference type="SMART" id="SM00342">
    <property type="entry name" value="HTH_ARAC"/>
    <property type="match status" value="1"/>
</dbReference>
<dbReference type="Proteomes" id="UP000431922">
    <property type="component" value="Unassembled WGS sequence"/>
</dbReference>
<dbReference type="OrthoDB" id="2559672at2"/>